<dbReference type="SUPFAM" id="SSF88874">
    <property type="entry name" value="Receptor-binding domain of short tail fibre protein gp12"/>
    <property type="match status" value="1"/>
</dbReference>
<evidence type="ECO:0000259" key="1">
    <source>
        <dbReference type="Pfam" id="PF07484"/>
    </source>
</evidence>
<protein>
    <submittedName>
        <fullName evidence="2">Tail fiber protein</fullName>
    </submittedName>
</protein>
<dbReference type="Pfam" id="PF07484">
    <property type="entry name" value="Collar"/>
    <property type="match status" value="1"/>
</dbReference>
<sequence>MSNFFLGQIGIYGFNFAPRGWAFCAGQILPIQQNTALFSLLGTTYGGNGTSTFQLPDLRGRTPIHFDGNYPQGEVAGEETVTLLQTEMPAHTHTLTGTTNTADKRPVAAHMFATDTSTTDDFYARGHTLVPLNPQAVGLYGGNQPHNNMQPYLAVNFCIALTGVFPSRN</sequence>
<dbReference type="InterPro" id="IPR011083">
    <property type="entry name" value="Phage_tail_collar_dom"/>
</dbReference>
<accession>A0ABU9XZL6</accession>
<organism evidence="2 3">
    <name type="scientific">Sphingomonas oligophenolica</name>
    <dbReference type="NCBI Taxonomy" id="301154"/>
    <lineage>
        <taxon>Bacteria</taxon>
        <taxon>Pseudomonadati</taxon>
        <taxon>Pseudomonadota</taxon>
        <taxon>Alphaproteobacteria</taxon>
        <taxon>Sphingomonadales</taxon>
        <taxon>Sphingomonadaceae</taxon>
        <taxon>Sphingomonas</taxon>
    </lineage>
</organism>
<comment type="caution">
    <text evidence="2">The sequence shown here is derived from an EMBL/GenBank/DDBJ whole genome shotgun (WGS) entry which is preliminary data.</text>
</comment>
<dbReference type="Gene3D" id="3.90.1340.10">
    <property type="entry name" value="Phage tail collar domain"/>
    <property type="match status" value="1"/>
</dbReference>
<name>A0ABU9XZL6_9SPHN</name>
<dbReference type="Proteomes" id="UP001419910">
    <property type="component" value="Unassembled WGS sequence"/>
</dbReference>
<dbReference type="RefSeq" id="WP_343891633.1">
    <property type="nucleotide sequence ID" value="NZ_BAAAEH010000047.1"/>
</dbReference>
<evidence type="ECO:0000313" key="2">
    <source>
        <dbReference type="EMBL" id="MEN2788973.1"/>
    </source>
</evidence>
<gene>
    <name evidence="2" type="ORF">ABC974_04990</name>
</gene>
<keyword evidence="3" id="KW-1185">Reference proteome</keyword>
<evidence type="ECO:0000313" key="3">
    <source>
        <dbReference type="Proteomes" id="UP001419910"/>
    </source>
</evidence>
<feature type="domain" description="Phage tail collar" evidence="1">
    <location>
        <begin position="7"/>
        <end position="63"/>
    </location>
</feature>
<proteinExistence type="predicted"/>
<reference evidence="2 3" key="1">
    <citation type="submission" date="2024-05" db="EMBL/GenBank/DDBJ databases">
        <authorList>
            <person name="Liu Q."/>
            <person name="Xin Y.-H."/>
        </authorList>
    </citation>
    <scope>NUCLEOTIDE SEQUENCE [LARGE SCALE GENOMIC DNA]</scope>
    <source>
        <strain evidence="2 3">CGMCC 1.10181</strain>
    </source>
</reference>
<dbReference type="EMBL" id="JBDIME010000003">
    <property type="protein sequence ID" value="MEN2788973.1"/>
    <property type="molecule type" value="Genomic_DNA"/>
</dbReference>
<dbReference type="InterPro" id="IPR037053">
    <property type="entry name" value="Phage_tail_collar_dom_sf"/>
</dbReference>